<dbReference type="Pfam" id="PF10397">
    <property type="entry name" value="ADSL_C"/>
    <property type="match status" value="1"/>
</dbReference>
<dbReference type="Pfam" id="PF00206">
    <property type="entry name" value="Lyase_1"/>
    <property type="match status" value="1"/>
</dbReference>
<evidence type="ECO:0000256" key="4">
    <source>
        <dbReference type="ARBA" id="ARBA00012339"/>
    </source>
</evidence>
<dbReference type="FunFam" id="1.10.40.30:FF:000007">
    <property type="entry name" value="Adenylosuccinate lyase"/>
    <property type="match status" value="1"/>
</dbReference>
<dbReference type="InterPro" id="IPR022761">
    <property type="entry name" value="Fumarate_lyase_N"/>
</dbReference>
<dbReference type="UniPathway" id="UPA00075">
    <property type="reaction ID" value="UER00336"/>
</dbReference>
<comment type="pathway">
    <text evidence="1 12">Purine metabolism; IMP biosynthesis via de novo pathway; 5-amino-1-(5-phospho-D-ribosyl)imidazole-4-carboxamide from 5-amino-1-(5-phospho-D-ribosyl)imidazole-4-carboxylate: step 2/2.</text>
</comment>
<evidence type="ECO:0000256" key="10">
    <source>
        <dbReference type="ARBA" id="ARBA00049115"/>
    </source>
</evidence>
<comment type="catalytic activity">
    <reaction evidence="8">
        <text>(2S)-2-[5-amino-1-(5-phospho-beta-D-ribosyl)imidazole-4-carboxamido]succinate = 5-amino-1-(5-phospho-beta-D-ribosyl)imidazole-4-carboxamide + fumarate</text>
        <dbReference type="Rhea" id="RHEA:23920"/>
        <dbReference type="ChEBI" id="CHEBI:29806"/>
        <dbReference type="ChEBI" id="CHEBI:58443"/>
        <dbReference type="ChEBI" id="CHEBI:58475"/>
        <dbReference type="EC" id="4.3.2.2"/>
    </reaction>
    <physiologicalReaction direction="left-to-right" evidence="8">
        <dbReference type="Rhea" id="RHEA:23921"/>
    </physiologicalReaction>
</comment>
<comment type="pathway">
    <text evidence="2 12">Purine metabolism; AMP biosynthesis via de novo pathway; AMP from IMP: step 2/2.</text>
</comment>
<feature type="domain" description="Adenylosuccinate lyase C-terminal" evidence="13">
    <location>
        <begin position="349"/>
        <end position="429"/>
    </location>
</feature>
<sequence length="437" mass="48685">MIPRYSRKEMAALFDDGARYRTWLDVELAVCSAMERRGEVPAGTSARIRSKVKIDPALIEELEETIRHDVIAFLTHLADTAGDDARHLHRGMTSSDLVDTALALTMTRASDLLGTEVGRLREAARTLALRHKETIMVGRTHGVHAEPITFGLKVLVWYEELGRAQERLSRARAGIAVGKLSGAVGTHAHLSPDLEEEVLGSLGLAPDAVTTQVVQRDRHAELLQAIALLGASLEKIALEIRHLQRTEVLEVEEPFREGQKGSSSMPHKRNPVNCERICGLARVLRANAHAALENVALWHERDISHSSVERVIVPDSFLAADFMVTQLREVLEGLNVYPERMRSNLEMTRGLIYSQRVLLALVQAGRTREDAYALVQRHAMAAWRSQPDLATRLLADPEVSRVLTKEKLLACFDPTHFTRHVNRIFERVLGEPVAAGR</sequence>
<dbReference type="SMART" id="SM00998">
    <property type="entry name" value="ADSL_C"/>
    <property type="match status" value="1"/>
</dbReference>
<keyword evidence="6 12" id="KW-0658">Purine biosynthesis</keyword>
<dbReference type="UniPathway" id="UPA00074">
    <property type="reaction ID" value="UER00132"/>
</dbReference>
<dbReference type="SUPFAM" id="SSF48557">
    <property type="entry name" value="L-aspartase-like"/>
    <property type="match status" value="1"/>
</dbReference>
<dbReference type="PRINTS" id="PR00149">
    <property type="entry name" value="FUMRATELYASE"/>
</dbReference>
<evidence type="ECO:0000256" key="12">
    <source>
        <dbReference type="RuleBase" id="RU361172"/>
    </source>
</evidence>
<dbReference type="Gene3D" id="1.20.200.10">
    <property type="entry name" value="Fumarase/aspartase (Central domain)"/>
    <property type="match status" value="1"/>
</dbReference>
<dbReference type="GO" id="GO:0070626">
    <property type="term" value="F:(S)-2-(5-amino-1-(5-phospho-D-ribosyl)imidazole-4-carboxamido) succinate lyase (fumarate-forming) activity"/>
    <property type="evidence" value="ECO:0007669"/>
    <property type="project" value="TreeGrafter"/>
</dbReference>
<dbReference type="EMBL" id="VBOU01000089">
    <property type="protein sequence ID" value="TMQ53139.1"/>
    <property type="molecule type" value="Genomic_DNA"/>
</dbReference>
<dbReference type="PROSITE" id="PS00163">
    <property type="entry name" value="FUMARATE_LYASES"/>
    <property type="match status" value="1"/>
</dbReference>
<organism evidence="14 15">
    <name type="scientific">Eiseniibacteriota bacterium</name>
    <dbReference type="NCBI Taxonomy" id="2212470"/>
    <lineage>
        <taxon>Bacteria</taxon>
        <taxon>Candidatus Eiseniibacteriota</taxon>
    </lineage>
</organism>
<dbReference type="InterPro" id="IPR024083">
    <property type="entry name" value="Fumarase/histidase_N"/>
</dbReference>
<accession>A0A538SP38</accession>
<dbReference type="PANTHER" id="PTHR43172:SF1">
    <property type="entry name" value="ADENYLOSUCCINATE LYASE"/>
    <property type="match status" value="1"/>
</dbReference>
<evidence type="ECO:0000256" key="11">
    <source>
        <dbReference type="NCBIfam" id="TIGR00928"/>
    </source>
</evidence>
<dbReference type="GO" id="GO:0006189">
    <property type="term" value="P:'de novo' IMP biosynthetic process"/>
    <property type="evidence" value="ECO:0007669"/>
    <property type="project" value="UniProtKB-UniPathway"/>
</dbReference>
<evidence type="ECO:0000256" key="6">
    <source>
        <dbReference type="ARBA" id="ARBA00022755"/>
    </source>
</evidence>
<evidence type="ECO:0000256" key="2">
    <source>
        <dbReference type="ARBA" id="ARBA00004734"/>
    </source>
</evidence>
<dbReference type="AlphaFoldDB" id="A0A538SP38"/>
<evidence type="ECO:0000256" key="7">
    <source>
        <dbReference type="ARBA" id="ARBA00023239"/>
    </source>
</evidence>
<evidence type="ECO:0000256" key="3">
    <source>
        <dbReference type="ARBA" id="ARBA00008273"/>
    </source>
</evidence>
<dbReference type="PRINTS" id="PR00145">
    <property type="entry name" value="ARGSUCLYASE"/>
</dbReference>
<comment type="catalytic activity">
    <reaction evidence="10">
        <text>N(6)-(1,2-dicarboxyethyl)-AMP = fumarate + AMP</text>
        <dbReference type="Rhea" id="RHEA:16853"/>
        <dbReference type="ChEBI" id="CHEBI:29806"/>
        <dbReference type="ChEBI" id="CHEBI:57567"/>
        <dbReference type="ChEBI" id="CHEBI:456215"/>
        <dbReference type="EC" id="4.3.2.2"/>
    </reaction>
    <physiologicalReaction direction="left-to-right" evidence="10">
        <dbReference type="Rhea" id="RHEA:16854"/>
    </physiologicalReaction>
</comment>
<evidence type="ECO:0000259" key="13">
    <source>
        <dbReference type="SMART" id="SM00998"/>
    </source>
</evidence>
<dbReference type="InterPro" id="IPR020557">
    <property type="entry name" value="Fumarate_lyase_CS"/>
</dbReference>
<comment type="similarity">
    <text evidence="3 12">Belongs to the lyase 1 family. Adenylosuccinate lyase subfamily.</text>
</comment>
<dbReference type="InterPro" id="IPR004769">
    <property type="entry name" value="Pur_lyase"/>
</dbReference>
<evidence type="ECO:0000256" key="9">
    <source>
        <dbReference type="ARBA" id="ARBA00030717"/>
    </source>
</evidence>
<evidence type="ECO:0000313" key="15">
    <source>
        <dbReference type="Proteomes" id="UP000319829"/>
    </source>
</evidence>
<dbReference type="CDD" id="cd01360">
    <property type="entry name" value="Adenylsuccinate_lyase_1"/>
    <property type="match status" value="1"/>
</dbReference>
<dbReference type="PANTHER" id="PTHR43172">
    <property type="entry name" value="ADENYLOSUCCINATE LYASE"/>
    <property type="match status" value="1"/>
</dbReference>
<dbReference type="Gene3D" id="1.10.40.30">
    <property type="entry name" value="Fumarase/aspartase (C-terminal domain)"/>
    <property type="match status" value="1"/>
</dbReference>
<evidence type="ECO:0000256" key="5">
    <source>
        <dbReference type="ARBA" id="ARBA00017058"/>
    </source>
</evidence>
<dbReference type="GO" id="GO:0004018">
    <property type="term" value="F:N6-(1,2-dicarboxyethyl)AMP AMP-lyase (fumarate-forming) activity"/>
    <property type="evidence" value="ECO:0007669"/>
    <property type="project" value="UniProtKB-UniRule"/>
</dbReference>
<protein>
    <recommendedName>
        <fullName evidence="5 11">Adenylosuccinate lyase</fullName>
        <shortName evidence="12">ASL</shortName>
        <ecNumber evidence="4 11">4.3.2.2</ecNumber>
    </recommendedName>
    <alternativeName>
        <fullName evidence="9 12">Adenylosuccinase</fullName>
    </alternativeName>
</protein>
<evidence type="ECO:0000256" key="8">
    <source>
        <dbReference type="ARBA" id="ARBA00024477"/>
    </source>
</evidence>
<dbReference type="Proteomes" id="UP000319829">
    <property type="component" value="Unassembled WGS sequence"/>
</dbReference>
<dbReference type="Gene3D" id="1.10.275.10">
    <property type="entry name" value="Fumarase/aspartase (N-terminal domain)"/>
    <property type="match status" value="1"/>
</dbReference>
<dbReference type="GO" id="GO:0005829">
    <property type="term" value="C:cytosol"/>
    <property type="evidence" value="ECO:0007669"/>
    <property type="project" value="TreeGrafter"/>
</dbReference>
<name>A0A538SP38_UNCEI</name>
<dbReference type="FunFam" id="1.20.200.10:FF:000008">
    <property type="entry name" value="Adenylosuccinate lyase"/>
    <property type="match status" value="1"/>
</dbReference>
<keyword evidence="7 12" id="KW-0456">Lyase</keyword>
<reference evidence="14 15" key="1">
    <citation type="journal article" date="2019" name="Nat. Microbiol.">
        <title>Mediterranean grassland soil C-N compound turnover is dependent on rainfall and depth, and is mediated by genomically divergent microorganisms.</title>
        <authorList>
            <person name="Diamond S."/>
            <person name="Andeer P.F."/>
            <person name="Li Z."/>
            <person name="Crits-Christoph A."/>
            <person name="Burstein D."/>
            <person name="Anantharaman K."/>
            <person name="Lane K.R."/>
            <person name="Thomas B.C."/>
            <person name="Pan C."/>
            <person name="Northen T.R."/>
            <person name="Banfield J.F."/>
        </authorList>
    </citation>
    <scope>NUCLEOTIDE SEQUENCE [LARGE SCALE GENOMIC DNA]</scope>
    <source>
        <strain evidence="14">WS_4</strain>
    </source>
</reference>
<gene>
    <name evidence="14" type="ORF">E6K74_09890</name>
</gene>
<evidence type="ECO:0000256" key="1">
    <source>
        <dbReference type="ARBA" id="ARBA00004706"/>
    </source>
</evidence>
<dbReference type="InterPro" id="IPR000362">
    <property type="entry name" value="Fumarate_lyase_fam"/>
</dbReference>
<dbReference type="EC" id="4.3.2.2" evidence="4 11"/>
<comment type="caution">
    <text evidence="14">The sequence shown here is derived from an EMBL/GenBank/DDBJ whole genome shotgun (WGS) entry which is preliminary data.</text>
</comment>
<dbReference type="NCBIfam" id="TIGR00928">
    <property type="entry name" value="purB"/>
    <property type="match status" value="1"/>
</dbReference>
<dbReference type="GO" id="GO:0044208">
    <property type="term" value="P:'de novo' AMP biosynthetic process"/>
    <property type="evidence" value="ECO:0007669"/>
    <property type="project" value="UniProtKB-UniPathway"/>
</dbReference>
<dbReference type="InterPro" id="IPR008948">
    <property type="entry name" value="L-Aspartase-like"/>
</dbReference>
<evidence type="ECO:0000313" key="14">
    <source>
        <dbReference type="EMBL" id="TMQ53139.1"/>
    </source>
</evidence>
<proteinExistence type="inferred from homology"/>
<dbReference type="InterPro" id="IPR019468">
    <property type="entry name" value="AdenyloSucc_lyase_C"/>
</dbReference>